<feature type="domain" description="CN hydrolase" evidence="2">
    <location>
        <begin position="5"/>
        <end position="298"/>
    </location>
</feature>
<dbReference type="SUPFAM" id="SSF56317">
    <property type="entry name" value="Carbon-nitrogen hydrolase"/>
    <property type="match status" value="1"/>
</dbReference>
<reference evidence="3 4" key="1">
    <citation type="submission" date="2015-07" db="EMBL/GenBank/DDBJ databases">
        <title>The genome of the fungus Escovopsis weberi, a specialized disease agent of ant agriculture.</title>
        <authorList>
            <person name="de Man T.J."/>
            <person name="Stajich J.E."/>
            <person name="Kubicek C.P."/>
            <person name="Chenthamara K."/>
            <person name="Atanasova L."/>
            <person name="Druzhinina I.S."/>
            <person name="Birnbaum S."/>
            <person name="Barribeau S.M."/>
            <person name="Teiling C."/>
            <person name="Suen G."/>
            <person name="Currie C."/>
            <person name="Gerardo N.M."/>
        </authorList>
    </citation>
    <scope>NUCLEOTIDE SEQUENCE [LARGE SCALE GENOMIC DNA]</scope>
</reference>
<keyword evidence="4" id="KW-1185">Reference proteome</keyword>
<evidence type="ECO:0000259" key="2">
    <source>
        <dbReference type="PROSITE" id="PS50263"/>
    </source>
</evidence>
<accession>A0A0M8N437</accession>
<dbReference type="InterPro" id="IPR036526">
    <property type="entry name" value="C-N_Hydrolase_sf"/>
</dbReference>
<keyword evidence="1 3" id="KW-0378">Hydrolase</keyword>
<dbReference type="PROSITE" id="PS50263">
    <property type="entry name" value="CN_HYDROLASE"/>
    <property type="match status" value="1"/>
</dbReference>
<dbReference type="CDD" id="cd07197">
    <property type="entry name" value="nitrilase"/>
    <property type="match status" value="1"/>
</dbReference>
<dbReference type="OrthoDB" id="412018at2759"/>
<dbReference type="Pfam" id="PF00795">
    <property type="entry name" value="CN_hydrolase"/>
    <property type="match status" value="1"/>
</dbReference>
<organism evidence="3 4">
    <name type="scientific">Escovopsis weberi</name>
    <dbReference type="NCBI Taxonomy" id="150374"/>
    <lineage>
        <taxon>Eukaryota</taxon>
        <taxon>Fungi</taxon>
        <taxon>Dikarya</taxon>
        <taxon>Ascomycota</taxon>
        <taxon>Pezizomycotina</taxon>
        <taxon>Sordariomycetes</taxon>
        <taxon>Hypocreomycetidae</taxon>
        <taxon>Hypocreales</taxon>
        <taxon>Hypocreaceae</taxon>
        <taxon>Escovopsis</taxon>
    </lineage>
</organism>
<evidence type="ECO:0000313" key="4">
    <source>
        <dbReference type="Proteomes" id="UP000053831"/>
    </source>
</evidence>
<protein>
    <submittedName>
        <fullName evidence="3">Hydrolase in pqqF 5'region</fullName>
    </submittedName>
</protein>
<proteinExistence type="predicted"/>
<dbReference type="EMBL" id="LGSR01000002">
    <property type="protein sequence ID" value="KOS22777.1"/>
    <property type="molecule type" value="Genomic_DNA"/>
</dbReference>
<dbReference type="AlphaFoldDB" id="A0A0M8N437"/>
<dbReference type="InterPro" id="IPR050345">
    <property type="entry name" value="Aliph_Amidase/BUP"/>
</dbReference>
<dbReference type="Gene3D" id="3.60.110.10">
    <property type="entry name" value="Carbon-nitrogen hydrolase"/>
    <property type="match status" value="1"/>
</dbReference>
<dbReference type="Proteomes" id="UP000053831">
    <property type="component" value="Unassembled WGS sequence"/>
</dbReference>
<dbReference type="GO" id="GO:0016811">
    <property type="term" value="F:hydrolase activity, acting on carbon-nitrogen (but not peptide) bonds, in linear amides"/>
    <property type="evidence" value="ECO:0007669"/>
    <property type="project" value="TreeGrafter"/>
</dbReference>
<dbReference type="STRING" id="150374.A0A0M8N437"/>
<gene>
    <name evidence="3" type="ORF">ESCO_003806</name>
</gene>
<sequence length="336" mass="36348">MVSEITIAVIQLYSKPLDVAGNFARAESFIRRAASQGADLAVLPEYHLQSWRADRAALLAAARKSAPYLDKYRSLARELRIAIVPGTILEVTRAPAPEGSRQQTVILLQPENDDDQQQQQIANAAYFIGADGIVRARYQKKNLWHPERPILTADADTPHQAFDYEPWGVRVGMLICWDLAFPEATRELAAQGAQLVVCPTCWLAGDNGEGGDAVNPLSEQVFVESVVVARAFENTCAIVLCNAGGPVGGEQGGEGEEGEGEEEGEVRFLGLSQVAMPMLGALGKLGSEEGMSVARVDLGVLDIAEEAYKMRADMAKEGWHYAHTLRDVTGKGRATS</sequence>
<comment type="caution">
    <text evidence="3">The sequence shown here is derived from an EMBL/GenBank/DDBJ whole genome shotgun (WGS) entry which is preliminary data.</text>
</comment>
<dbReference type="PANTHER" id="PTHR43674">
    <property type="entry name" value="NITRILASE C965.09-RELATED"/>
    <property type="match status" value="1"/>
</dbReference>
<dbReference type="PANTHER" id="PTHR43674:SF16">
    <property type="entry name" value="CARBON-NITROGEN FAMILY, PUTATIVE (AFU_ORTHOLOGUE AFUA_5G02350)-RELATED"/>
    <property type="match status" value="1"/>
</dbReference>
<evidence type="ECO:0000313" key="3">
    <source>
        <dbReference type="EMBL" id="KOS22777.1"/>
    </source>
</evidence>
<dbReference type="InterPro" id="IPR003010">
    <property type="entry name" value="C-N_Hydrolase"/>
</dbReference>
<evidence type="ECO:0000256" key="1">
    <source>
        <dbReference type="ARBA" id="ARBA00022801"/>
    </source>
</evidence>
<name>A0A0M8N437_ESCWE</name>